<accession>A0A811UQI1</accession>
<dbReference type="AlphaFoldDB" id="A0A811UQI1"/>
<organism evidence="1 2">
    <name type="scientific">Ceratitis capitata</name>
    <name type="common">Mediterranean fruit fly</name>
    <name type="synonym">Tephritis capitata</name>
    <dbReference type="NCBI Taxonomy" id="7213"/>
    <lineage>
        <taxon>Eukaryota</taxon>
        <taxon>Metazoa</taxon>
        <taxon>Ecdysozoa</taxon>
        <taxon>Arthropoda</taxon>
        <taxon>Hexapoda</taxon>
        <taxon>Insecta</taxon>
        <taxon>Pterygota</taxon>
        <taxon>Neoptera</taxon>
        <taxon>Endopterygota</taxon>
        <taxon>Diptera</taxon>
        <taxon>Brachycera</taxon>
        <taxon>Muscomorpha</taxon>
        <taxon>Tephritoidea</taxon>
        <taxon>Tephritidae</taxon>
        <taxon>Ceratitis</taxon>
        <taxon>Ceratitis</taxon>
    </lineage>
</organism>
<dbReference type="Proteomes" id="UP000606786">
    <property type="component" value="Unassembled WGS sequence"/>
</dbReference>
<reference evidence="1" key="1">
    <citation type="submission" date="2020-11" db="EMBL/GenBank/DDBJ databases">
        <authorList>
            <person name="Whitehead M."/>
        </authorList>
    </citation>
    <scope>NUCLEOTIDE SEQUENCE</scope>
    <source>
        <strain evidence="1">EGII</strain>
    </source>
</reference>
<evidence type="ECO:0000313" key="1">
    <source>
        <dbReference type="EMBL" id="CAD7001140.1"/>
    </source>
</evidence>
<sequence length="59" mass="6696">ALLEFEETAYDYQPHVLQSGNLTRRTEIVVGGSKDRISSLSCSSMHQWQITAPQLRRSC</sequence>
<gene>
    <name evidence="1" type="ORF">CCAP1982_LOCUS9612</name>
</gene>
<feature type="non-terminal residue" evidence="1">
    <location>
        <position position="1"/>
    </location>
</feature>
<comment type="caution">
    <text evidence="1">The sequence shown here is derived from an EMBL/GenBank/DDBJ whole genome shotgun (WGS) entry which is preliminary data.</text>
</comment>
<name>A0A811UQI1_CERCA</name>
<evidence type="ECO:0000313" key="2">
    <source>
        <dbReference type="Proteomes" id="UP000606786"/>
    </source>
</evidence>
<keyword evidence="2" id="KW-1185">Reference proteome</keyword>
<protein>
    <submittedName>
        <fullName evidence="1">(Mediterranean fruit fly) hypothetical protein</fullName>
    </submittedName>
</protein>
<dbReference type="EMBL" id="CAJHJT010000023">
    <property type="protein sequence ID" value="CAD7001140.1"/>
    <property type="molecule type" value="Genomic_DNA"/>
</dbReference>
<proteinExistence type="predicted"/>